<keyword evidence="2" id="KW-1185">Reference proteome</keyword>
<dbReference type="RefSeq" id="WP_147129591.1">
    <property type="nucleotide sequence ID" value="NZ_BJXA01000009.1"/>
</dbReference>
<evidence type="ECO:0000313" key="1">
    <source>
        <dbReference type="EMBL" id="GEM37451.1"/>
    </source>
</evidence>
<dbReference type="AlphaFoldDB" id="A0A511MAC0"/>
<reference evidence="1 2" key="1">
    <citation type="submission" date="2019-07" db="EMBL/GenBank/DDBJ databases">
        <title>Whole genome shotgun sequence of Nocardia ninae NBRC 108245.</title>
        <authorList>
            <person name="Hosoyama A."/>
            <person name="Uohara A."/>
            <person name="Ohji S."/>
            <person name="Ichikawa N."/>
        </authorList>
    </citation>
    <scope>NUCLEOTIDE SEQUENCE [LARGE SCALE GENOMIC DNA]</scope>
    <source>
        <strain evidence="1 2">NBRC 108245</strain>
    </source>
</reference>
<name>A0A511MAC0_9NOCA</name>
<protein>
    <submittedName>
        <fullName evidence="1">Uncharacterized protein</fullName>
    </submittedName>
</protein>
<comment type="caution">
    <text evidence="1">The sequence shown here is derived from an EMBL/GenBank/DDBJ whole genome shotgun (WGS) entry which is preliminary data.</text>
</comment>
<evidence type="ECO:0000313" key="2">
    <source>
        <dbReference type="Proteomes" id="UP000321424"/>
    </source>
</evidence>
<sequence length="75" mass="8340">MTDLQKRLAALYAVTYQLGEVCPLADIWLIVVDHELSASPEPSAADLADVQGQIRETMRELAKPIFAELETLLTR</sequence>
<accession>A0A511MAC0</accession>
<dbReference type="EMBL" id="BJXA01000009">
    <property type="protein sequence ID" value="GEM37451.1"/>
    <property type="molecule type" value="Genomic_DNA"/>
</dbReference>
<gene>
    <name evidence="1" type="ORF">NN4_19700</name>
</gene>
<proteinExistence type="predicted"/>
<organism evidence="1 2">
    <name type="scientific">Nocardia ninae NBRC 108245</name>
    <dbReference type="NCBI Taxonomy" id="1210091"/>
    <lineage>
        <taxon>Bacteria</taxon>
        <taxon>Bacillati</taxon>
        <taxon>Actinomycetota</taxon>
        <taxon>Actinomycetes</taxon>
        <taxon>Mycobacteriales</taxon>
        <taxon>Nocardiaceae</taxon>
        <taxon>Nocardia</taxon>
    </lineage>
</organism>
<dbReference type="Proteomes" id="UP000321424">
    <property type="component" value="Unassembled WGS sequence"/>
</dbReference>